<feature type="region of interest" description="Disordered" evidence="5">
    <location>
        <begin position="134"/>
        <end position="155"/>
    </location>
</feature>
<dbReference type="AlphaFoldDB" id="A0A2J7ZZ27"/>
<evidence type="ECO:0000256" key="2">
    <source>
        <dbReference type="ARBA" id="ARBA00022692"/>
    </source>
</evidence>
<dbReference type="OrthoDB" id="262547at2759"/>
<dbReference type="InterPro" id="IPR003689">
    <property type="entry name" value="ZIP"/>
</dbReference>
<keyword evidence="8" id="KW-1185">Reference proteome</keyword>
<dbReference type="GO" id="GO:0016020">
    <property type="term" value="C:membrane"/>
    <property type="evidence" value="ECO:0007669"/>
    <property type="project" value="UniProtKB-SubCell"/>
</dbReference>
<feature type="non-terminal residue" evidence="7">
    <location>
        <position position="1"/>
    </location>
</feature>
<feature type="transmembrane region" description="Helical" evidence="6">
    <location>
        <begin position="328"/>
        <end position="347"/>
    </location>
</feature>
<feature type="transmembrane region" description="Helical" evidence="6">
    <location>
        <begin position="264"/>
        <end position="286"/>
    </location>
</feature>
<evidence type="ECO:0000256" key="5">
    <source>
        <dbReference type="SAM" id="MobiDB-lite"/>
    </source>
</evidence>
<evidence type="ECO:0000313" key="7">
    <source>
        <dbReference type="EMBL" id="PNH05523.1"/>
    </source>
</evidence>
<dbReference type="Pfam" id="PF02535">
    <property type="entry name" value="Zip"/>
    <property type="match status" value="1"/>
</dbReference>
<accession>A0A2J7ZZ27</accession>
<evidence type="ECO:0000313" key="8">
    <source>
        <dbReference type="Proteomes" id="UP000236333"/>
    </source>
</evidence>
<feature type="transmembrane region" description="Helical" evidence="6">
    <location>
        <begin position="6"/>
        <end position="31"/>
    </location>
</feature>
<dbReference type="NCBIfam" id="NF003243">
    <property type="entry name" value="PRK04201.1"/>
    <property type="match status" value="1"/>
</dbReference>
<name>A0A2J7ZZ27_9CHLO</name>
<keyword evidence="2 6" id="KW-0812">Transmembrane</keyword>
<dbReference type="EMBL" id="PGGS01000299">
    <property type="protein sequence ID" value="PNH05523.1"/>
    <property type="molecule type" value="Genomic_DNA"/>
</dbReference>
<evidence type="ECO:0000256" key="6">
    <source>
        <dbReference type="SAM" id="Phobius"/>
    </source>
</evidence>
<protein>
    <submittedName>
        <fullName evidence="7">Zinc transporter ZupT</fullName>
    </submittedName>
</protein>
<evidence type="ECO:0000256" key="3">
    <source>
        <dbReference type="ARBA" id="ARBA00022989"/>
    </source>
</evidence>
<keyword evidence="4 6" id="KW-0472">Membrane</keyword>
<comment type="caution">
    <text evidence="7">The sequence shown here is derived from an EMBL/GenBank/DDBJ whole genome shotgun (WGS) entry which is preliminary data.</text>
</comment>
<sequence>SATPGELGLAFGLVIAAGLCTCVGACIAFCVKVTDIRVLAAALGVSAGVMMYVSFVEIFSTKSIGGFQKAGFSEAHSYRYATLMVMGATAATFFGGMFFTWVLNQVAHAILHISDRCSADKKAVGARLEKPPGQAALVTQQPSATSSVDPSAAPPEQVASQDVELAVELTAASQQVALPGDEQAAFVQQVLKADHHAGLTRMGLLSALAVGIHNFPEGLATFVGTLADPRAGVAIAVAIALHNIPEGIVVALPIYYATGSKWKGFLWSAVCGLAEPLAGLLGWLVLRGRDSDPLMYAVMFAVVAGMMVYISVQELIPTALRYDVDNSYTTRGIFFGMAVMAASLMLFQA</sequence>
<feature type="transmembrane region" description="Helical" evidence="6">
    <location>
        <begin position="233"/>
        <end position="258"/>
    </location>
</feature>
<comment type="subcellular location">
    <subcellularLocation>
        <location evidence="1">Membrane</location>
        <topology evidence="1">Multi-pass membrane protein</topology>
    </subcellularLocation>
</comment>
<dbReference type="Proteomes" id="UP000236333">
    <property type="component" value="Unassembled WGS sequence"/>
</dbReference>
<reference evidence="7 8" key="1">
    <citation type="journal article" date="2017" name="Mol. Biol. Evol.">
        <title>The 4-celled Tetrabaena socialis nuclear genome reveals the essential components for genetic control of cell number at the origin of multicellularity in the volvocine lineage.</title>
        <authorList>
            <person name="Featherston J."/>
            <person name="Arakaki Y."/>
            <person name="Hanschen E.R."/>
            <person name="Ferris P.J."/>
            <person name="Michod R.E."/>
            <person name="Olson B.J.S.C."/>
            <person name="Nozaki H."/>
            <person name="Durand P.M."/>
        </authorList>
    </citation>
    <scope>NUCLEOTIDE SEQUENCE [LARGE SCALE GENOMIC DNA]</scope>
    <source>
        <strain evidence="7 8">NIES-571</strain>
    </source>
</reference>
<feature type="transmembrane region" description="Helical" evidence="6">
    <location>
        <begin position="293"/>
        <end position="312"/>
    </location>
</feature>
<keyword evidence="3 6" id="KW-1133">Transmembrane helix</keyword>
<gene>
    <name evidence="7" type="ORF">TSOC_008221</name>
</gene>
<dbReference type="PANTHER" id="PTHR11040:SF205">
    <property type="entry name" value="ZINC TRANSPORTER ZUPT"/>
    <property type="match status" value="1"/>
</dbReference>
<feature type="transmembrane region" description="Helical" evidence="6">
    <location>
        <begin position="80"/>
        <end position="103"/>
    </location>
</feature>
<dbReference type="PANTHER" id="PTHR11040">
    <property type="entry name" value="ZINC/IRON TRANSPORTER"/>
    <property type="match status" value="1"/>
</dbReference>
<feature type="transmembrane region" description="Helical" evidence="6">
    <location>
        <begin position="38"/>
        <end position="60"/>
    </location>
</feature>
<evidence type="ECO:0000256" key="4">
    <source>
        <dbReference type="ARBA" id="ARBA00023136"/>
    </source>
</evidence>
<organism evidence="7 8">
    <name type="scientific">Tetrabaena socialis</name>
    <dbReference type="NCBI Taxonomy" id="47790"/>
    <lineage>
        <taxon>Eukaryota</taxon>
        <taxon>Viridiplantae</taxon>
        <taxon>Chlorophyta</taxon>
        <taxon>core chlorophytes</taxon>
        <taxon>Chlorophyceae</taxon>
        <taxon>CS clade</taxon>
        <taxon>Chlamydomonadales</taxon>
        <taxon>Tetrabaenaceae</taxon>
        <taxon>Tetrabaena</taxon>
    </lineage>
</organism>
<evidence type="ECO:0000256" key="1">
    <source>
        <dbReference type="ARBA" id="ARBA00004141"/>
    </source>
</evidence>
<feature type="compositionally biased region" description="Polar residues" evidence="5">
    <location>
        <begin position="137"/>
        <end position="149"/>
    </location>
</feature>
<proteinExistence type="predicted"/>
<dbReference type="GO" id="GO:0005385">
    <property type="term" value="F:zinc ion transmembrane transporter activity"/>
    <property type="evidence" value="ECO:0007669"/>
    <property type="project" value="TreeGrafter"/>
</dbReference>